<dbReference type="AlphaFoldDB" id="A0A077QNU6"/>
<proteinExistence type="predicted"/>
<dbReference type="Proteomes" id="UP000028480">
    <property type="component" value="Unassembled WGS sequence"/>
</dbReference>
<comment type="caution">
    <text evidence="1">The sequence shown here is derived from an EMBL/GenBank/DDBJ whole genome shotgun (WGS) entry which is preliminary data.</text>
</comment>
<dbReference type="EMBL" id="CBTB010000288">
    <property type="protein sequence ID" value="CDH35070.1"/>
    <property type="molecule type" value="Genomic_DNA"/>
</dbReference>
<organism evidence="1">
    <name type="scientific">Xenorhabdus bovienii str. Intermedium</name>
    <dbReference type="NCBI Taxonomy" id="1379677"/>
    <lineage>
        <taxon>Bacteria</taxon>
        <taxon>Pseudomonadati</taxon>
        <taxon>Pseudomonadota</taxon>
        <taxon>Gammaproteobacteria</taxon>
        <taxon>Enterobacterales</taxon>
        <taxon>Morganellaceae</taxon>
        <taxon>Xenorhabdus</taxon>
    </lineage>
</organism>
<gene>
    <name evidence="1" type="ORF">XBI1_780011</name>
</gene>
<name>A0A077QNU6_XENBV</name>
<sequence length="44" mass="4777">MVGDYDLLGLKHQDALIAAIRNGKGKSSWRDESMAVTLFGLVKA</sequence>
<protein>
    <submittedName>
        <fullName evidence="1">Uncharacterized protein</fullName>
    </submittedName>
</protein>
<evidence type="ECO:0000313" key="1">
    <source>
        <dbReference type="EMBL" id="CDH35070.1"/>
    </source>
</evidence>
<dbReference type="HOGENOM" id="CLU_3223963_0_0_6"/>
<accession>A0A077QNU6</accession>
<reference evidence="1" key="1">
    <citation type="submission" date="2013-07" db="EMBL/GenBank/DDBJ databases">
        <title>Sub-species coevolution in mutualistic symbiosis.</title>
        <authorList>
            <person name="Murfin K."/>
            <person name="Klassen J."/>
            <person name="Lee M."/>
            <person name="Forst S."/>
            <person name="Stock P."/>
            <person name="Goodrich-Blair H."/>
        </authorList>
    </citation>
    <scope>NUCLEOTIDE SEQUENCE [LARGE SCALE GENOMIC DNA]</scope>
    <source>
        <strain evidence="1">Intermedium</strain>
    </source>
</reference>